<dbReference type="EMBL" id="KQ086222">
    <property type="protein sequence ID" value="KLO06260.1"/>
    <property type="molecule type" value="Genomic_DNA"/>
</dbReference>
<sequence>MPSKAHSSTRSVQSAPSAKGKAPVKSNPLQSQRPHASQARDRIPPVNTGPSASGSGRAPRQITKTDRLRAQEEEEQAKLAARKAKQQKAQARDATAKRRAQEQEEDDNETYLQDAVTGGSSTSRTLARKKANTQQSATDVRRVPATATSKPVPAHRNTGSTSGVFKDAASLFDTDSDVDMVNHKDAESGDEGEDGMPMDEDEEQPALTSDIEDSGVGEDDNLDEEDSDSDQEDGAITKVVASERVEHGPPVKRSKANEVTGSRPKNSDLDPWHRKLVDRSQVLYRSYIANRNAFPSAQEESDAVRSCWNRACKEDDGVAIELDSTSEKLVRGEIKYKARPIAASLYGIDNLSDRQDAKNVIRQRVEMLLDRQAFTYADPDTRTGFLQSKVIQKILNDTFFHNRNADGVVLLSDYCLPEAGVSFALLALICTATECCLDEWESGEKIAIQFSATQYELKYRSHCSTFASVAEKPGGPNAVKKLCIKYMKRAMRHGGIDPNNINGDVKLNDDDIDAGFTELQNLSDGERSLRGKKFRTSYRIHKSVLENSTVFKNKLMLPIPGTTKGNAQLVWVTISGFGTAHRCCGHNNEDVYNVLVVLFDRKHYRMHITTALQILTSLVHMNSPHHKDNVSAREEFDKPKTKEVFYDPPKDYHFRLLSHVLFFCGVTLEILGGPSCYV</sequence>
<accession>A0A0H2R397</accession>
<dbReference type="AlphaFoldDB" id="A0A0H2R397"/>
<dbReference type="Proteomes" id="UP000053477">
    <property type="component" value="Unassembled WGS sequence"/>
</dbReference>
<feature type="region of interest" description="Disordered" evidence="1">
    <location>
        <begin position="1"/>
        <end position="273"/>
    </location>
</feature>
<feature type="compositionally biased region" description="Basic and acidic residues" evidence="1">
    <location>
        <begin position="90"/>
        <end position="102"/>
    </location>
</feature>
<dbReference type="Pfam" id="PF20149">
    <property type="entry name" value="DUF6532"/>
    <property type="match status" value="1"/>
</dbReference>
<evidence type="ECO:0000313" key="3">
    <source>
        <dbReference type="EMBL" id="KLO06260.1"/>
    </source>
</evidence>
<protein>
    <recommendedName>
        <fullName evidence="2">DUF6532 domain-containing protein</fullName>
    </recommendedName>
</protein>
<dbReference type="InParanoid" id="A0A0H2R397"/>
<feature type="domain" description="DUF6532" evidence="2">
    <location>
        <begin position="281"/>
        <end position="466"/>
    </location>
</feature>
<proteinExistence type="predicted"/>
<evidence type="ECO:0000313" key="4">
    <source>
        <dbReference type="Proteomes" id="UP000053477"/>
    </source>
</evidence>
<organism evidence="3 4">
    <name type="scientific">Schizopora paradoxa</name>
    <dbReference type="NCBI Taxonomy" id="27342"/>
    <lineage>
        <taxon>Eukaryota</taxon>
        <taxon>Fungi</taxon>
        <taxon>Dikarya</taxon>
        <taxon>Basidiomycota</taxon>
        <taxon>Agaricomycotina</taxon>
        <taxon>Agaricomycetes</taxon>
        <taxon>Hymenochaetales</taxon>
        <taxon>Schizoporaceae</taxon>
        <taxon>Schizopora</taxon>
    </lineage>
</organism>
<dbReference type="InterPro" id="IPR045341">
    <property type="entry name" value="DUF6532"/>
</dbReference>
<gene>
    <name evidence="3" type="ORF">SCHPADRAFT_1002450</name>
</gene>
<keyword evidence="4" id="KW-1185">Reference proteome</keyword>
<feature type="compositionally biased region" description="Acidic residues" evidence="1">
    <location>
        <begin position="188"/>
        <end position="233"/>
    </location>
</feature>
<feature type="compositionally biased region" description="Polar residues" evidence="1">
    <location>
        <begin position="1"/>
        <end position="16"/>
    </location>
</feature>
<evidence type="ECO:0000256" key="1">
    <source>
        <dbReference type="SAM" id="MobiDB-lite"/>
    </source>
</evidence>
<dbReference type="OrthoDB" id="3257342at2759"/>
<reference evidence="3 4" key="1">
    <citation type="submission" date="2015-04" db="EMBL/GenBank/DDBJ databases">
        <title>Complete genome sequence of Schizopora paradoxa KUC8140, a cosmopolitan wood degrader in East Asia.</title>
        <authorList>
            <consortium name="DOE Joint Genome Institute"/>
            <person name="Min B."/>
            <person name="Park H."/>
            <person name="Jang Y."/>
            <person name="Kim J.-J."/>
            <person name="Kim K.H."/>
            <person name="Pangilinan J."/>
            <person name="Lipzen A."/>
            <person name="Riley R."/>
            <person name="Grigoriev I.V."/>
            <person name="Spatafora J.W."/>
            <person name="Choi I.-G."/>
        </authorList>
    </citation>
    <scope>NUCLEOTIDE SEQUENCE [LARGE SCALE GENOMIC DNA]</scope>
    <source>
        <strain evidence="3 4">KUC8140</strain>
    </source>
</reference>
<name>A0A0H2R397_9AGAM</name>
<evidence type="ECO:0000259" key="2">
    <source>
        <dbReference type="Pfam" id="PF20149"/>
    </source>
</evidence>